<dbReference type="PRINTS" id="PR01988">
    <property type="entry name" value="EXPORTERBACE"/>
</dbReference>
<protein>
    <submittedName>
        <fullName evidence="9">MFS transporter</fullName>
    </submittedName>
</protein>
<dbReference type="InterPro" id="IPR022324">
    <property type="entry name" value="Bacilysin_exporter_BacE_put"/>
</dbReference>
<dbReference type="InterPro" id="IPR011701">
    <property type="entry name" value="MFS"/>
</dbReference>
<feature type="transmembrane region" description="Helical" evidence="7">
    <location>
        <begin position="290"/>
        <end position="308"/>
    </location>
</feature>
<dbReference type="PROSITE" id="PS50850">
    <property type="entry name" value="MFS"/>
    <property type="match status" value="1"/>
</dbReference>
<evidence type="ECO:0000313" key="10">
    <source>
        <dbReference type="Proteomes" id="UP000233440"/>
    </source>
</evidence>
<dbReference type="Proteomes" id="UP000233440">
    <property type="component" value="Unassembled WGS sequence"/>
</dbReference>
<feature type="transmembrane region" description="Helical" evidence="7">
    <location>
        <begin position="260"/>
        <end position="278"/>
    </location>
</feature>
<dbReference type="EMBL" id="PIQO01000006">
    <property type="protein sequence ID" value="PKR85237.1"/>
    <property type="molecule type" value="Genomic_DNA"/>
</dbReference>
<keyword evidence="6 7" id="KW-0472">Membrane</keyword>
<evidence type="ECO:0000256" key="3">
    <source>
        <dbReference type="ARBA" id="ARBA00022475"/>
    </source>
</evidence>
<keyword evidence="10" id="KW-1185">Reference proteome</keyword>
<name>A0A2N3LKX4_9BACI</name>
<feature type="transmembrane region" description="Helical" evidence="7">
    <location>
        <begin position="314"/>
        <end position="336"/>
    </location>
</feature>
<keyword evidence="3" id="KW-1003">Cell membrane</keyword>
<proteinExistence type="predicted"/>
<dbReference type="InterPro" id="IPR020846">
    <property type="entry name" value="MFS_dom"/>
</dbReference>
<feature type="transmembrane region" description="Helical" evidence="7">
    <location>
        <begin position="348"/>
        <end position="370"/>
    </location>
</feature>
<dbReference type="PANTHER" id="PTHR43266">
    <property type="entry name" value="MACROLIDE-EFFLUX PROTEIN"/>
    <property type="match status" value="1"/>
</dbReference>
<gene>
    <name evidence="9" type="ORF">CWO92_09880</name>
</gene>
<evidence type="ECO:0000256" key="6">
    <source>
        <dbReference type="ARBA" id="ARBA00023136"/>
    </source>
</evidence>
<feature type="transmembrane region" description="Helical" evidence="7">
    <location>
        <begin position="222"/>
        <end position="240"/>
    </location>
</feature>
<dbReference type="InterPro" id="IPR036259">
    <property type="entry name" value="MFS_trans_sf"/>
</dbReference>
<comment type="caution">
    <text evidence="9">The sequence shown here is derived from an EMBL/GenBank/DDBJ whole genome shotgun (WGS) entry which is preliminary data.</text>
</comment>
<comment type="subcellular location">
    <subcellularLocation>
        <location evidence="1">Cell membrane</location>
        <topology evidence="1">Multi-pass membrane protein</topology>
    </subcellularLocation>
</comment>
<feature type="transmembrane region" description="Helical" evidence="7">
    <location>
        <begin position="376"/>
        <end position="398"/>
    </location>
</feature>
<feature type="transmembrane region" description="Helical" evidence="7">
    <location>
        <begin position="46"/>
        <end position="66"/>
    </location>
</feature>
<evidence type="ECO:0000256" key="4">
    <source>
        <dbReference type="ARBA" id="ARBA00022692"/>
    </source>
</evidence>
<reference evidence="9 10" key="1">
    <citation type="submission" date="2017-11" db="EMBL/GenBank/DDBJ databases">
        <title>Bacillus camelliae sp. nov., isolated from pu'er tea.</title>
        <authorList>
            <person name="Niu L."/>
        </authorList>
    </citation>
    <scope>NUCLEOTIDE SEQUENCE [LARGE SCALE GENOMIC DNA]</scope>
    <source>
        <strain evidence="9 10">7578-1</strain>
    </source>
</reference>
<dbReference type="PANTHER" id="PTHR43266:SF2">
    <property type="entry name" value="MAJOR FACILITATOR SUPERFAMILY (MFS) PROFILE DOMAIN-CONTAINING PROTEIN"/>
    <property type="match status" value="1"/>
</dbReference>
<evidence type="ECO:0000256" key="7">
    <source>
        <dbReference type="SAM" id="Phobius"/>
    </source>
</evidence>
<keyword evidence="4 7" id="KW-0812">Transmembrane</keyword>
<evidence type="ECO:0000256" key="2">
    <source>
        <dbReference type="ARBA" id="ARBA00022448"/>
    </source>
</evidence>
<dbReference type="SUPFAM" id="SSF103473">
    <property type="entry name" value="MFS general substrate transporter"/>
    <property type="match status" value="1"/>
</dbReference>
<feature type="transmembrane region" description="Helical" evidence="7">
    <location>
        <begin position="15"/>
        <end position="40"/>
    </location>
</feature>
<keyword evidence="5 7" id="KW-1133">Transmembrane helix</keyword>
<dbReference type="OrthoDB" id="2156306at2"/>
<keyword evidence="2" id="KW-0813">Transport</keyword>
<dbReference type="RefSeq" id="WP_101354214.1">
    <property type="nucleotide sequence ID" value="NZ_PIQO01000006.1"/>
</dbReference>
<dbReference type="AlphaFoldDB" id="A0A2N3LKX4"/>
<dbReference type="CDD" id="cd06173">
    <property type="entry name" value="MFS_MefA_like"/>
    <property type="match status" value="1"/>
</dbReference>
<feature type="domain" description="Major facilitator superfamily (MFS) profile" evidence="8">
    <location>
        <begin position="13"/>
        <end position="402"/>
    </location>
</feature>
<organism evidence="9 10">
    <name type="scientific">Heyndrickxia camelliae</name>
    <dbReference type="NCBI Taxonomy" id="1707093"/>
    <lineage>
        <taxon>Bacteria</taxon>
        <taxon>Bacillati</taxon>
        <taxon>Bacillota</taxon>
        <taxon>Bacilli</taxon>
        <taxon>Bacillales</taxon>
        <taxon>Bacillaceae</taxon>
        <taxon>Heyndrickxia</taxon>
    </lineage>
</organism>
<evidence type="ECO:0000256" key="1">
    <source>
        <dbReference type="ARBA" id="ARBA00004651"/>
    </source>
</evidence>
<dbReference type="Gene3D" id="1.20.1250.20">
    <property type="entry name" value="MFS general substrate transporter like domains"/>
    <property type="match status" value="2"/>
</dbReference>
<sequence>MHTNKNGKESWKLPILLLLGIGISGLGDFVYLIAINLFILNMTHSAAAVAGLWIIGPIIAILTNFWSGGLIDRGNKRNILIITDIVRAISVAIIPLLSSIWFIYLMLIIISLAKAFFTPASTTYIAKLIPTHQRKRFNSINSLVRSGAFIVGPSVAGALLLIGSVDIAIYINAISFAFSALILLMMPNLDDTWTSSNSPKIRKFQSLLSDWHDVIGEYKKQAFVFLVYSLYLFTIIFTFAMDSQEVVFTRKVIGLSEMEFSLLVSITGIGYLLGSLFVSFVSQHMNIKQLIGIGLTLMSIGYIIFSVSQNFTTAVIGFTLLGFFNAFSGTGFTTFYQNNIPIEMMGRITSILGVWQNAAQVIFLLIIGFLGDLFSLRYIIITLSILNFLVAIIINLLVFKPEKHLYFTDPSSEKKSQ</sequence>
<accession>A0A2N3LKX4</accession>
<feature type="transmembrane region" description="Helical" evidence="7">
    <location>
        <begin position="167"/>
        <end position="186"/>
    </location>
</feature>
<evidence type="ECO:0000259" key="8">
    <source>
        <dbReference type="PROSITE" id="PS50850"/>
    </source>
</evidence>
<evidence type="ECO:0000256" key="5">
    <source>
        <dbReference type="ARBA" id="ARBA00022989"/>
    </source>
</evidence>
<evidence type="ECO:0000313" key="9">
    <source>
        <dbReference type="EMBL" id="PKR85237.1"/>
    </source>
</evidence>
<dbReference type="GO" id="GO:0005886">
    <property type="term" value="C:plasma membrane"/>
    <property type="evidence" value="ECO:0007669"/>
    <property type="project" value="UniProtKB-SubCell"/>
</dbReference>
<dbReference type="GO" id="GO:0022857">
    <property type="term" value="F:transmembrane transporter activity"/>
    <property type="evidence" value="ECO:0007669"/>
    <property type="project" value="InterPro"/>
</dbReference>
<dbReference type="Pfam" id="PF07690">
    <property type="entry name" value="MFS_1"/>
    <property type="match status" value="2"/>
</dbReference>